<dbReference type="InterPro" id="IPR017972">
    <property type="entry name" value="Cyt_P450_CS"/>
</dbReference>
<evidence type="ECO:0000256" key="13">
    <source>
        <dbReference type="ARBA" id="ARBA00023136"/>
    </source>
</evidence>
<keyword evidence="25" id="KW-1185">Reference proteome</keyword>
<keyword evidence="6 21" id="KW-0479">Metal-binding</keyword>
<evidence type="ECO:0000256" key="9">
    <source>
        <dbReference type="ARBA" id="ARBA00023002"/>
    </source>
</evidence>
<keyword evidence="23" id="KW-0812">Transmembrane</keyword>
<evidence type="ECO:0000256" key="22">
    <source>
        <dbReference type="RuleBase" id="RU000461"/>
    </source>
</evidence>
<keyword evidence="11 22" id="KW-0503">Monooxygenase</keyword>
<dbReference type="GO" id="GO:0016829">
    <property type="term" value="F:lyase activity"/>
    <property type="evidence" value="ECO:0007669"/>
    <property type="project" value="UniProtKB-KW"/>
</dbReference>
<keyword evidence="13 23" id="KW-0472">Membrane</keyword>
<feature type="binding site" description="axial binding residue" evidence="21">
    <location>
        <position position="451"/>
    </location>
    <ligand>
        <name>heme</name>
        <dbReference type="ChEBI" id="CHEBI:30413"/>
    </ligand>
    <ligandPart>
        <name>Fe</name>
        <dbReference type="ChEBI" id="CHEBI:18248"/>
    </ligandPart>
</feature>
<sequence>MSEEEGIIFGFPAFIGIVLLVATYFWHWSQRRPAVNFPPGPRGWPIIGNMLEFANLAPHLAFIQMAEKYGNIFSVKIGSNWAVVLNSAEFIKEAFIKNAVEFAGRPKIYSTYLLSEGGQDISFGPYNPKWKLHRKLVHTAFRNFATGNNSRFENLIFSMTPKVAEILDKKGTEAFDPKDVVSMAIYNFIAQLTFGKQYEFDDPELVSWRKWSEEFSEVIGIGLVADFFPILRHLPTRGVAALKRLSAQFTAIVEREIENHKEIMTLQPVAEPKDILGTLLQTRQDMIDQGDKDISIISEVHIRLTILDICMAGTDASIFTMCWAIACLVDHPEVQEKVQQEIDRAIGKDRLPQLDDRGSLPYTESTLCEVMRYSSVAPLALPHATTEDVTFGGFFIPEGTWVIPNLYGVHHDKTLWVDPENFRPEHFLDESGQLREHQEGFLPFSIGHRVCVGENLARAELFLIFTWLFQNYSFAKPSGMEDKSYSKLDVTTIFAVPDPFEVTVIKRR</sequence>
<dbReference type="GO" id="GO:0042446">
    <property type="term" value="P:hormone biosynthetic process"/>
    <property type="evidence" value="ECO:0007669"/>
    <property type="project" value="TreeGrafter"/>
</dbReference>
<reference evidence="24" key="1">
    <citation type="submission" date="2021-10" db="EMBL/GenBank/DDBJ databases">
        <title>Tropical sea cucumber genome reveals ecological adaptation and Cuvierian tubules defense mechanism.</title>
        <authorList>
            <person name="Chen T."/>
        </authorList>
    </citation>
    <scope>NUCLEOTIDE SEQUENCE</scope>
    <source>
        <strain evidence="24">Nanhai2018</strain>
        <tissue evidence="24">Muscle</tissue>
    </source>
</reference>
<dbReference type="PRINTS" id="PR00463">
    <property type="entry name" value="EP450I"/>
</dbReference>
<keyword evidence="9 22" id="KW-0560">Oxidoreductase</keyword>
<keyword evidence="12" id="KW-0446">Lipid-binding</keyword>
<evidence type="ECO:0000256" key="20">
    <source>
        <dbReference type="ARBA" id="ARBA00044342"/>
    </source>
</evidence>
<evidence type="ECO:0000256" key="4">
    <source>
        <dbReference type="ARBA" id="ARBA00010617"/>
    </source>
</evidence>
<evidence type="ECO:0000256" key="21">
    <source>
        <dbReference type="PIRSR" id="PIRSR602401-1"/>
    </source>
</evidence>
<proteinExistence type="inferred from homology"/>
<dbReference type="EC" id="1.14.14.16" evidence="14"/>
<dbReference type="GO" id="GO:0008610">
    <property type="term" value="P:lipid biosynthetic process"/>
    <property type="evidence" value="ECO:0007669"/>
    <property type="project" value="UniProtKB-ARBA"/>
</dbReference>
<gene>
    <name evidence="24" type="ORF">HOLleu_37772</name>
</gene>
<name>A0A9Q0YMB7_HOLLE</name>
<dbReference type="Proteomes" id="UP001152320">
    <property type="component" value="Chromosome 20"/>
</dbReference>
<evidence type="ECO:0000256" key="17">
    <source>
        <dbReference type="ARBA" id="ARBA00044265"/>
    </source>
</evidence>
<comment type="similarity">
    <text evidence="4 22">Belongs to the cytochrome P450 family.</text>
</comment>
<dbReference type="GO" id="GO:0008289">
    <property type="term" value="F:lipid binding"/>
    <property type="evidence" value="ECO:0007669"/>
    <property type="project" value="UniProtKB-KW"/>
</dbReference>
<comment type="cofactor">
    <cofactor evidence="21">
        <name>heme</name>
        <dbReference type="ChEBI" id="CHEBI:30413"/>
    </cofactor>
</comment>
<organism evidence="24 25">
    <name type="scientific">Holothuria leucospilota</name>
    <name type="common">Black long sea cucumber</name>
    <name type="synonym">Mertensiothuria leucospilota</name>
    <dbReference type="NCBI Taxonomy" id="206669"/>
    <lineage>
        <taxon>Eukaryota</taxon>
        <taxon>Metazoa</taxon>
        <taxon>Echinodermata</taxon>
        <taxon>Eleutherozoa</taxon>
        <taxon>Echinozoa</taxon>
        <taxon>Holothuroidea</taxon>
        <taxon>Aspidochirotacea</taxon>
        <taxon>Aspidochirotida</taxon>
        <taxon>Holothuriidae</taxon>
        <taxon>Holothuria</taxon>
    </lineage>
</organism>
<evidence type="ECO:0000256" key="14">
    <source>
        <dbReference type="ARBA" id="ARBA00044040"/>
    </source>
</evidence>
<evidence type="ECO:0000256" key="11">
    <source>
        <dbReference type="ARBA" id="ARBA00023033"/>
    </source>
</evidence>
<evidence type="ECO:0000256" key="6">
    <source>
        <dbReference type="ARBA" id="ARBA00022723"/>
    </source>
</evidence>
<feature type="transmembrane region" description="Helical" evidence="23">
    <location>
        <begin position="6"/>
        <end position="26"/>
    </location>
</feature>
<keyword evidence="24" id="KW-0456">Lyase</keyword>
<accession>A0A9Q0YMB7</accession>
<dbReference type="GO" id="GO:0042448">
    <property type="term" value="P:progesterone metabolic process"/>
    <property type="evidence" value="ECO:0007669"/>
    <property type="project" value="TreeGrafter"/>
</dbReference>
<dbReference type="PRINTS" id="PR00385">
    <property type="entry name" value="P450"/>
</dbReference>
<dbReference type="GO" id="GO:0004508">
    <property type="term" value="F:steroid 17-alpha-monooxygenase activity"/>
    <property type="evidence" value="ECO:0007669"/>
    <property type="project" value="TreeGrafter"/>
</dbReference>
<evidence type="ECO:0000256" key="16">
    <source>
        <dbReference type="ARBA" id="ARBA00044217"/>
    </source>
</evidence>
<dbReference type="GO" id="GO:0005506">
    <property type="term" value="F:iron ion binding"/>
    <property type="evidence" value="ECO:0007669"/>
    <property type="project" value="InterPro"/>
</dbReference>
<dbReference type="OrthoDB" id="1055148at2759"/>
<evidence type="ECO:0000313" key="24">
    <source>
        <dbReference type="EMBL" id="KAJ8022782.1"/>
    </source>
</evidence>
<dbReference type="InterPro" id="IPR036396">
    <property type="entry name" value="Cyt_P450_sf"/>
</dbReference>
<evidence type="ECO:0000256" key="7">
    <source>
        <dbReference type="ARBA" id="ARBA00022824"/>
    </source>
</evidence>
<dbReference type="Gene3D" id="1.10.630.10">
    <property type="entry name" value="Cytochrome P450"/>
    <property type="match status" value="1"/>
</dbReference>
<dbReference type="EMBL" id="JAIZAY010000020">
    <property type="protein sequence ID" value="KAJ8022782.1"/>
    <property type="molecule type" value="Genomic_DNA"/>
</dbReference>
<dbReference type="PANTHER" id="PTHR24289:SF20">
    <property type="entry name" value="STEROID 17-ALPHA-HYDROXYLASE_17,20 LYASE"/>
    <property type="match status" value="1"/>
</dbReference>
<comment type="subcellular location">
    <subcellularLocation>
        <location evidence="1">Endomembrane system</location>
        <topology evidence="1">Peripheral membrane protein</topology>
    </subcellularLocation>
    <subcellularLocation>
        <location evidence="3">Endoplasmic reticulum membrane</location>
    </subcellularLocation>
    <subcellularLocation>
        <location evidence="2">Microsome membrane</location>
    </subcellularLocation>
</comment>
<evidence type="ECO:0000256" key="1">
    <source>
        <dbReference type="ARBA" id="ARBA00004184"/>
    </source>
</evidence>
<dbReference type="PROSITE" id="PS00086">
    <property type="entry name" value="CYTOCHROME_P450"/>
    <property type="match status" value="1"/>
</dbReference>
<evidence type="ECO:0000256" key="12">
    <source>
        <dbReference type="ARBA" id="ARBA00023121"/>
    </source>
</evidence>
<evidence type="ECO:0000313" key="25">
    <source>
        <dbReference type="Proteomes" id="UP001152320"/>
    </source>
</evidence>
<dbReference type="GO" id="GO:0020037">
    <property type="term" value="F:heme binding"/>
    <property type="evidence" value="ECO:0007669"/>
    <property type="project" value="InterPro"/>
</dbReference>
<keyword evidence="7" id="KW-0256">Endoplasmic reticulum</keyword>
<evidence type="ECO:0000256" key="23">
    <source>
        <dbReference type="SAM" id="Phobius"/>
    </source>
</evidence>
<evidence type="ECO:0000256" key="2">
    <source>
        <dbReference type="ARBA" id="ARBA00004524"/>
    </source>
</evidence>
<comment type="caution">
    <text evidence="24">The sequence shown here is derived from an EMBL/GenBank/DDBJ whole genome shotgun (WGS) entry which is preliminary data.</text>
</comment>
<keyword evidence="23" id="KW-1133">Transmembrane helix</keyword>
<evidence type="ECO:0000256" key="15">
    <source>
        <dbReference type="ARBA" id="ARBA00044116"/>
    </source>
</evidence>
<keyword evidence="5 21" id="KW-0349">Heme</keyword>
<dbReference type="Pfam" id="PF00067">
    <property type="entry name" value="p450"/>
    <property type="match status" value="1"/>
</dbReference>
<dbReference type="FunFam" id="1.10.630.10:FF:000049">
    <property type="entry name" value="steroid 21-hydroxylase isoform X1"/>
    <property type="match status" value="1"/>
</dbReference>
<dbReference type="GO" id="GO:0004509">
    <property type="term" value="F:steroid 21-monooxygenase activity"/>
    <property type="evidence" value="ECO:0007669"/>
    <property type="project" value="UniProtKB-EC"/>
</dbReference>
<evidence type="ECO:0000256" key="18">
    <source>
        <dbReference type="ARBA" id="ARBA00044282"/>
    </source>
</evidence>
<keyword evidence="10 21" id="KW-0408">Iron</keyword>
<dbReference type="SUPFAM" id="SSF48264">
    <property type="entry name" value="Cytochrome P450"/>
    <property type="match status" value="1"/>
</dbReference>
<evidence type="ECO:0000256" key="19">
    <source>
        <dbReference type="ARBA" id="ARBA00044304"/>
    </source>
</evidence>
<dbReference type="InterPro" id="IPR002401">
    <property type="entry name" value="Cyt_P450_E_grp-I"/>
</dbReference>
<evidence type="ECO:0000256" key="5">
    <source>
        <dbReference type="ARBA" id="ARBA00022617"/>
    </source>
</evidence>
<dbReference type="GO" id="GO:0005789">
    <property type="term" value="C:endoplasmic reticulum membrane"/>
    <property type="evidence" value="ECO:0007669"/>
    <property type="project" value="UniProtKB-SubCell"/>
</dbReference>
<evidence type="ECO:0000256" key="10">
    <source>
        <dbReference type="ARBA" id="ARBA00023004"/>
    </source>
</evidence>
<dbReference type="PANTHER" id="PTHR24289">
    <property type="entry name" value="STEROID 17-ALPHA-HYDROXYLASE/17,20 LYASE"/>
    <property type="match status" value="1"/>
</dbReference>
<evidence type="ECO:0000256" key="8">
    <source>
        <dbReference type="ARBA" id="ARBA00022848"/>
    </source>
</evidence>
<protein>
    <recommendedName>
        <fullName evidence="15">Steroid 21-hydroxylase</fullName>
        <ecNumber evidence="14">1.14.14.16</ecNumber>
    </recommendedName>
    <alternativeName>
        <fullName evidence="19">21-OHase</fullName>
    </alternativeName>
    <alternativeName>
        <fullName evidence="16">Cytochrome P-450c21</fullName>
    </alternativeName>
    <alternativeName>
        <fullName evidence="20">Cytochrome P450 21</fullName>
    </alternativeName>
    <alternativeName>
        <fullName evidence="18">Cytochrome P450 XXI</fullName>
    </alternativeName>
    <alternativeName>
        <fullName evidence="17">Cytochrome P450-C21</fullName>
    </alternativeName>
</protein>
<dbReference type="AlphaFoldDB" id="A0A9Q0YMB7"/>
<evidence type="ECO:0000256" key="3">
    <source>
        <dbReference type="ARBA" id="ARBA00004586"/>
    </source>
</evidence>
<keyword evidence="8" id="KW-0492">Microsome</keyword>
<dbReference type="InterPro" id="IPR001128">
    <property type="entry name" value="Cyt_P450"/>
</dbReference>